<dbReference type="InterPro" id="IPR036097">
    <property type="entry name" value="HisK_dim/P_sf"/>
</dbReference>
<accession>A0A1M7Z455</accession>
<dbReference type="GO" id="GO:0005524">
    <property type="term" value="F:ATP binding"/>
    <property type="evidence" value="ECO:0007669"/>
    <property type="project" value="UniProtKB-KW"/>
</dbReference>
<dbReference type="Gene3D" id="3.30.450.20">
    <property type="entry name" value="PAS domain"/>
    <property type="match status" value="2"/>
</dbReference>
<evidence type="ECO:0000313" key="17">
    <source>
        <dbReference type="EMBL" id="SHO59723.1"/>
    </source>
</evidence>
<sequence>MRKSYSIRNDFWLTLVIGSVLVLLVIILGLSFFTAIFNTQIDSRKDFLNKQTELAARGLELEVRRFEDESKEIITYLEDPGHELDDYDEEFTYTARRLFYAFPNLLDSIWVDMQDSVLVFTMNERNDFFRTQSEESFPMSENKEFSNLILGKKGFRVLYSLDLISYTKSYISNYYVNPGGGKFMIFDEELVPLSNTSIELNHEQIEPLIEDMALGLKGFYEASWKNKGEEITGIIAQYPFSFILSNRSGTLIFAVPTEGLTSGIYKTYFFLFLGFVFLLVATIGFFVVSLKNSLDFQRVQDKNIKEIQDLFDQQGLLLHELRGFFFFHDYKGNMTRVSKEVEETLGHSQQEFMAVFQNEFSHPGAIDVKEKILAALQEGRDLIDLEYDFVKPNGKKIRLKLFEKLLFDKIGRFNGGMGICTDITEQYQSRIHLQESETRLRTLIGNIPDPIFIYDNQGVVIDYHGIEKENIDDIGKDPLGKKLEDFVQPSLTDSIRNTFNDARESKTIQTINVKWATSSREKHYEMRFFPLDSERMMSISKDITGQKIWEKGLMDAMNAADQASKAKSEFLANMSHEIRTPMNGLLGIIDLLEQTNLSKIQKQYVDIVKNSGNTLLGIIKDILDYSKIEAGKIEILKEVFDPIKELESQSQTLLGLASQKQIEFSFKKPSESPFLIEGDKIKLNQIFLNLVGNAIKFTPENGKVDVELSIDQVNGDSYFLNCSVKDTGIGISNDLIEKLSDPFYQIDSSATRNYQGTGLGLAIAKKLLEMMGGELEIQSEEGVGSVFQFSILVQKVNENDISPVSKEPSWAEIKESGKNNPLKILLTEDNDLNLQLMLLMLDQLGFKHEVARNGKDALEKVKASEFDIVLMDVQMPVMNGLEASTEIRKLPNKRDLIIIGLSANVFDDDYMKAIEAGMDDYLTKPIRLAVLADRLNFYSKKIRERA</sequence>
<dbReference type="Gene3D" id="3.30.565.10">
    <property type="entry name" value="Histidine kinase-like ATPase, C-terminal domain"/>
    <property type="match status" value="1"/>
</dbReference>
<evidence type="ECO:0000259" key="13">
    <source>
        <dbReference type="PROSITE" id="PS50109"/>
    </source>
</evidence>
<dbReference type="InterPro" id="IPR036890">
    <property type="entry name" value="HATPase_C_sf"/>
</dbReference>
<dbReference type="PANTHER" id="PTHR43047:SF72">
    <property type="entry name" value="OSMOSENSING HISTIDINE PROTEIN KINASE SLN1"/>
    <property type="match status" value="1"/>
</dbReference>
<dbReference type="PRINTS" id="PR00344">
    <property type="entry name" value="BCTRLSENSOR"/>
</dbReference>
<keyword evidence="5" id="KW-0547">Nucleotide-binding</keyword>
<evidence type="ECO:0000259" key="16">
    <source>
        <dbReference type="PROSITE" id="PS50113"/>
    </source>
</evidence>
<dbReference type="EMBL" id="FRXN01000001">
    <property type="protein sequence ID" value="SHO59723.1"/>
    <property type="molecule type" value="Genomic_DNA"/>
</dbReference>
<evidence type="ECO:0000313" key="18">
    <source>
        <dbReference type="Proteomes" id="UP000184609"/>
    </source>
</evidence>
<feature type="domain" description="Histidine kinase" evidence="13">
    <location>
        <begin position="573"/>
        <end position="795"/>
    </location>
</feature>
<dbReference type="SUPFAM" id="SSF47384">
    <property type="entry name" value="Homodimeric domain of signal transducing histidine kinase"/>
    <property type="match status" value="1"/>
</dbReference>
<keyword evidence="12" id="KW-1133">Transmembrane helix</keyword>
<dbReference type="InterPro" id="IPR011006">
    <property type="entry name" value="CheY-like_superfamily"/>
</dbReference>
<dbReference type="Pfam" id="PF00512">
    <property type="entry name" value="HisKA"/>
    <property type="match status" value="1"/>
</dbReference>
<organism evidence="17 18">
    <name type="scientific">Algoriphagus zhangzhouensis</name>
    <dbReference type="NCBI Taxonomy" id="1073327"/>
    <lineage>
        <taxon>Bacteria</taxon>
        <taxon>Pseudomonadati</taxon>
        <taxon>Bacteroidota</taxon>
        <taxon>Cytophagia</taxon>
        <taxon>Cytophagales</taxon>
        <taxon>Cyclobacteriaceae</taxon>
        <taxon>Algoriphagus</taxon>
    </lineage>
</organism>
<dbReference type="PROSITE" id="PS50109">
    <property type="entry name" value="HIS_KIN"/>
    <property type="match status" value="1"/>
</dbReference>
<dbReference type="CDD" id="cd00082">
    <property type="entry name" value="HisKA"/>
    <property type="match status" value="1"/>
</dbReference>
<comment type="subunit">
    <text evidence="9">At low DSF concentrations, interacts with RpfF.</text>
</comment>
<gene>
    <name evidence="17" type="ORF">SAMN04488108_0323</name>
</gene>
<dbReference type="PANTHER" id="PTHR43047">
    <property type="entry name" value="TWO-COMPONENT HISTIDINE PROTEIN KINASE"/>
    <property type="match status" value="1"/>
</dbReference>
<dbReference type="InterPro" id="IPR005467">
    <property type="entry name" value="His_kinase_dom"/>
</dbReference>
<feature type="domain" description="PAS" evidence="15">
    <location>
        <begin position="436"/>
        <end position="506"/>
    </location>
</feature>
<evidence type="ECO:0000256" key="2">
    <source>
        <dbReference type="ARBA" id="ARBA00012438"/>
    </source>
</evidence>
<dbReference type="SMART" id="SM00388">
    <property type="entry name" value="HisKA"/>
    <property type="match status" value="1"/>
</dbReference>
<dbReference type="InterPro" id="IPR013656">
    <property type="entry name" value="PAS_4"/>
</dbReference>
<dbReference type="Gene3D" id="3.40.50.2300">
    <property type="match status" value="1"/>
</dbReference>
<dbReference type="Proteomes" id="UP000184609">
    <property type="component" value="Unassembled WGS sequence"/>
</dbReference>
<evidence type="ECO:0000259" key="15">
    <source>
        <dbReference type="PROSITE" id="PS50112"/>
    </source>
</evidence>
<dbReference type="FunFam" id="1.10.287.130:FF:000002">
    <property type="entry name" value="Two-component osmosensing histidine kinase"/>
    <property type="match status" value="1"/>
</dbReference>
<dbReference type="GO" id="GO:0000155">
    <property type="term" value="F:phosphorelay sensor kinase activity"/>
    <property type="evidence" value="ECO:0007669"/>
    <property type="project" value="InterPro"/>
</dbReference>
<dbReference type="PROSITE" id="PS50110">
    <property type="entry name" value="RESPONSE_REGULATORY"/>
    <property type="match status" value="1"/>
</dbReference>
<keyword evidence="12" id="KW-0812">Transmembrane</keyword>
<evidence type="ECO:0000256" key="8">
    <source>
        <dbReference type="ARBA" id="ARBA00023012"/>
    </source>
</evidence>
<dbReference type="GO" id="GO:0009927">
    <property type="term" value="F:histidine phosphotransfer kinase activity"/>
    <property type="evidence" value="ECO:0007669"/>
    <property type="project" value="TreeGrafter"/>
</dbReference>
<feature type="modified residue" description="4-aspartylphosphate" evidence="11">
    <location>
        <position position="872"/>
    </location>
</feature>
<name>A0A1M7Z455_9BACT</name>
<dbReference type="GO" id="GO:0005886">
    <property type="term" value="C:plasma membrane"/>
    <property type="evidence" value="ECO:0007669"/>
    <property type="project" value="TreeGrafter"/>
</dbReference>
<evidence type="ECO:0000259" key="14">
    <source>
        <dbReference type="PROSITE" id="PS50110"/>
    </source>
</evidence>
<dbReference type="Pfam" id="PF00072">
    <property type="entry name" value="Response_reg"/>
    <property type="match status" value="1"/>
</dbReference>
<feature type="domain" description="PAC" evidence="16">
    <location>
        <begin position="383"/>
        <end position="435"/>
    </location>
</feature>
<evidence type="ECO:0000256" key="9">
    <source>
        <dbReference type="ARBA" id="ARBA00064003"/>
    </source>
</evidence>
<dbReference type="SMART" id="SM00448">
    <property type="entry name" value="REC"/>
    <property type="match status" value="1"/>
</dbReference>
<dbReference type="PROSITE" id="PS50113">
    <property type="entry name" value="PAC"/>
    <property type="match status" value="1"/>
</dbReference>
<evidence type="ECO:0000256" key="7">
    <source>
        <dbReference type="ARBA" id="ARBA00022840"/>
    </source>
</evidence>
<feature type="transmembrane region" description="Helical" evidence="12">
    <location>
        <begin position="12"/>
        <end position="37"/>
    </location>
</feature>
<evidence type="ECO:0000256" key="3">
    <source>
        <dbReference type="ARBA" id="ARBA00022553"/>
    </source>
</evidence>
<dbReference type="FunFam" id="3.30.565.10:FF:000010">
    <property type="entry name" value="Sensor histidine kinase RcsC"/>
    <property type="match status" value="1"/>
</dbReference>
<keyword evidence="3 11" id="KW-0597">Phosphoprotein</keyword>
<evidence type="ECO:0000256" key="1">
    <source>
        <dbReference type="ARBA" id="ARBA00000085"/>
    </source>
</evidence>
<dbReference type="CDD" id="cd17546">
    <property type="entry name" value="REC_hyHK_CKI1_RcsC-like"/>
    <property type="match status" value="1"/>
</dbReference>
<dbReference type="STRING" id="1073327.SAMN04488108_0323"/>
<evidence type="ECO:0000256" key="12">
    <source>
        <dbReference type="SAM" id="Phobius"/>
    </source>
</evidence>
<dbReference type="AlphaFoldDB" id="A0A1M7Z455"/>
<dbReference type="SMART" id="SM00091">
    <property type="entry name" value="PAS"/>
    <property type="match status" value="2"/>
</dbReference>
<feature type="transmembrane region" description="Helical" evidence="12">
    <location>
        <begin position="268"/>
        <end position="290"/>
    </location>
</feature>
<evidence type="ECO:0000256" key="4">
    <source>
        <dbReference type="ARBA" id="ARBA00022679"/>
    </source>
</evidence>
<dbReference type="InterPro" id="IPR035965">
    <property type="entry name" value="PAS-like_dom_sf"/>
</dbReference>
<keyword evidence="12" id="KW-0472">Membrane</keyword>
<dbReference type="SMART" id="SM00387">
    <property type="entry name" value="HATPase_c"/>
    <property type="match status" value="1"/>
</dbReference>
<dbReference type="InterPro" id="IPR000700">
    <property type="entry name" value="PAS-assoc_C"/>
</dbReference>
<dbReference type="CDD" id="cd16922">
    <property type="entry name" value="HATPase_EvgS-ArcB-TorS-like"/>
    <property type="match status" value="1"/>
</dbReference>
<dbReference type="OrthoDB" id="9811889at2"/>
<dbReference type="Gene3D" id="1.10.287.130">
    <property type="match status" value="1"/>
</dbReference>
<keyword evidence="8" id="KW-0902">Two-component regulatory system</keyword>
<dbReference type="Pfam" id="PF02518">
    <property type="entry name" value="HATPase_c"/>
    <property type="match status" value="1"/>
</dbReference>
<dbReference type="InterPro" id="IPR003661">
    <property type="entry name" value="HisK_dim/P_dom"/>
</dbReference>
<dbReference type="SUPFAM" id="SSF55785">
    <property type="entry name" value="PYP-like sensor domain (PAS domain)"/>
    <property type="match status" value="2"/>
</dbReference>
<keyword evidence="6" id="KW-0418">Kinase</keyword>
<keyword evidence="18" id="KW-1185">Reference proteome</keyword>
<comment type="catalytic activity">
    <reaction evidence="1">
        <text>ATP + protein L-histidine = ADP + protein N-phospho-L-histidine.</text>
        <dbReference type="EC" id="2.7.13.3"/>
    </reaction>
</comment>
<protein>
    <recommendedName>
        <fullName evidence="10">Sensory/regulatory protein RpfC</fullName>
        <ecNumber evidence="2">2.7.13.3</ecNumber>
    </recommendedName>
</protein>
<dbReference type="Pfam" id="PF13426">
    <property type="entry name" value="PAS_9"/>
    <property type="match status" value="1"/>
</dbReference>
<dbReference type="InterPro" id="IPR000014">
    <property type="entry name" value="PAS"/>
</dbReference>
<dbReference type="EC" id="2.7.13.3" evidence="2"/>
<dbReference type="InterPro" id="IPR001789">
    <property type="entry name" value="Sig_transdc_resp-reg_receiver"/>
</dbReference>
<dbReference type="InterPro" id="IPR003594">
    <property type="entry name" value="HATPase_dom"/>
</dbReference>
<dbReference type="NCBIfam" id="TIGR00229">
    <property type="entry name" value="sensory_box"/>
    <property type="match status" value="1"/>
</dbReference>
<keyword evidence="4" id="KW-0808">Transferase</keyword>
<dbReference type="RefSeq" id="WP_073570001.1">
    <property type="nucleotide sequence ID" value="NZ_FRXN01000001.1"/>
</dbReference>
<dbReference type="SUPFAM" id="SSF52172">
    <property type="entry name" value="CheY-like"/>
    <property type="match status" value="1"/>
</dbReference>
<reference evidence="18" key="1">
    <citation type="submission" date="2016-12" db="EMBL/GenBank/DDBJ databases">
        <authorList>
            <person name="Varghese N."/>
            <person name="Submissions S."/>
        </authorList>
    </citation>
    <scope>NUCLEOTIDE SEQUENCE [LARGE SCALE GENOMIC DNA]</scope>
    <source>
        <strain evidence="18">DSM 25035</strain>
    </source>
</reference>
<evidence type="ECO:0000256" key="6">
    <source>
        <dbReference type="ARBA" id="ARBA00022777"/>
    </source>
</evidence>
<dbReference type="PROSITE" id="PS50112">
    <property type="entry name" value="PAS"/>
    <property type="match status" value="1"/>
</dbReference>
<feature type="domain" description="Response regulatory" evidence="14">
    <location>
        <begin position="823"/>
        <end position="939"/>
    </location>
</feature>
<evidence type="ECO:0000256" key="10">
    <source>
        <dbReference type="ARBA" id="ARBA00068150"/>
    </source>
</evidence>
<dbReference type="Pfam" id="PF08448">
    <property type="entry name" value="PAS_4"/>
    <property type="match status" value="1"/>
</dbReference>
<evidence type="ECO:0000256" key="11">
    <source>
        <dbReference type="PROSITE-ProRule" id="PRU00169"/>
    </source>
</evidence>
<dbReference type="CDD" id="cd00130">
    <property type="entry name" value="PAS"/>
    <property type="match status" value="1"/>
</dbReference>
<evidence type="ECO:0000256" key="5">
    <source>
        <dbReference type="ARBA" id="ARBA00022741"/>
    </source>
</evidence>
<proteinExistence type="predicted"/>
<dbReference type="SUPFAM" id="SSF55874">
    <property type="entry name" value="ATPase domain of HSP90 chaperone/DNA topoisomerase II/histidine kinase"/>
    <property type="match status" value="1"/>
</dbReference>
<keyword evidence="7" id="KW-0067">ATP-binding</keyword>
<dbReference type="InterPro" id="IPR004358">
    <property type="entry name" value="Sig_transdc_His_kin-like_C"/>
</dbReference>